<dbReference type="InterPro" id="IPR036890">
    <property type="entry name" value="HATPase_C_sf"/>
</dbReference>
<evidence type="ECO:0000256" key="2">
    <source>
        <dbReference type="ARBA" id="ARBA00004236"/>
    </source>
</evidence>
<keyword evidence="11" id="KW-0067">ATP-binding</keyword>
<keyword evidence="6" id="KW-0597">Phosphoprotein</keyword>
<dbReference type="InterPro" id="IPR003661">
    <property type="entry name" value="HisK_dim/P_dom"/>
</dbReference>
<evidence type="ECO:0000256" key="3">
    <source>
        <dbReference type="ARBA" id="ARBA00012438"/>
    </source>
</evidence>
<keyword evidence="14" id="KW-0472">Membrane</keyword>
<dbReference type="PROSITE" id="PS50109">
    <property type="entry name" value="HIS_KIN"/>
    <property type="match status" value="1"/>
</dbReference>
<dbReference type="InterPro" id="IPR021766">
    <property type="entry name" value="PhoR_N"/>
</dbReference>
<evidence type="ECO:0000256" key="1">
    <source>
        <dbReference type="ARBA" id="ARBA00000085"/>
    </source>
</evidence>
<dbReference type="EC" id="2.7.13.3" evidence="3"/>
<reference evidence="16" key="1">
    <citation type="submission" date="2014-02" db="EMBL/GenBank/DDBJ databases">
        <title>Expanding our view of genomic diversity in Candidatus Accumulibacter clades.</title>
        <authorList>
            <person name="Skennerton C.T."/>
            <person name="Barr J.J."/>
            <person name="Slater F.R."/>
            <person name="Bond P.L."/>
            <person name="Tyson G.W."/>
        </authorList>
    </citation>
    <scope>NUCLEOTIDE SEQUENCE [LARGE SCALE GENOMIC DNA]</scope>
</reference>
<dbReference type="InterPro" id="IPR004358">
    <property type="entry name" value="Sig_transdc_His_kin-like_C"/>
</dbReference>
<dbReference type="GO" id="GO:0000155">
    <property type="term" value="F:phosphorelay sensor kinase activity"/>
    <property type="evidence" value="ECO:0007669"/>
    <property type="project" value="InterPro"/>
</dbReference>
<dbReference type="Pfam" id="PF11808">
    <property type="entry name" value="PhoR"/>
    <property type="match status" value="1"/>
</dbReference>
<dbReference type="Pfam" id="PF02518">
    <property type="entry name" value="HATPase_c"/>
    <property type="match status" value="1"/>
</dbReference>
<dbReference type="Proteomes" id="UP000020218">
    <property type="component" value="Unassembled WGS sequence"/>
</dbReference>
<protein>
    <recommendedName>
        <fullName evidence="3">histidine kinase</fullName>
        <ecNumber evidence="3">2.7.13.3</ecNumber>
    </recommendedName>
</protein>
<keyword evidence="5" id="KW-1003">Cell membrane</keyword>
<evidence type="ECO:0000256" key="12">
    <source>
        <dbReference type="ARBA" id="ARBA00022989"/>
    </source>
</evidence>
<dbReference type="InterPro" id="IPR003594">
    <property type="entry name" value="HATPase_dom"/>
</dbReference>
<evidence type="ECO:0000256" key="9">
    <source>
        <dbReference type="ARBA" id="ARBA00022741"/>
    </source>
</evidence>
<dbReference type="Gene3D" id="3.30.565.10">
    <property type="entry name" value="Histidine kinase-like ATPase, C-terminal domain"/>
    <property type="match status" value="1"/>
</dbReference>
<proteinExistence type="predicted"/>
<comment type="caution">
    <text evidence="16">The sequence shown here is derived from an EMBL/GenBank/DDBJ whole genome shotgun (WGS) entry which is preliminary data.</text>
</comment>
<dbReference type="SMART" id="SM00388">
    <property type="entry name" value="HisKA"/>
    <property type="match status" value="1"/>
</dbReference>
<organism evidence="16 17">
    <name type="scientific">Candidatus Accumulibacter adjunctus</name>
    <dbReference type="NCBI Taxonomy" id="1454001"/>
    <lineage>
        <taxon>Bacteria</taxon>
        <taxon>Pseudomonadati</taxon>
        <taxon>Pseudomonadota</taxon>
        <taxon>Betaproteobacteria</taxon>
        <taxon>Candidatus Accumulibacter</taxon>
    </lineage>
</organism>
<sequence length="518" mass="56225">MTAASRWCARIVLTGVLPIVCLALLLAALHGAIWGWVVAAGGLMLVVLLQTRRLALLAAWIDGPQHGEVPDSGGAWGEVFRKLSRKLRLDARALAEVEARLGSFSDAMDAVPDGLVVLSENHQVQWANRAAGEHLGIRLPRDGGAIIQQLVRAPGFAEYLSSPDGQSPFILLSPAARRRAYSLRAVPLGERNTLLVSLDVTDARRVEAMRSTFVANVSHELRTPLTVVSGFLEHFGDDSAMSVEQRQHFVRLMSEQTRRMLSLVDDLLTLSRLEADDAPASEEDIDMADLLAQLQAEAEGLSGGRHRLQFRCSGPGLRGNRHELHSAFGNLVSNAIRYTPAGGDIRVRWRLRAGVGVFSVRDSGVGIAAEHLPRLTERFYRIDRGRSRDTGGTGLGLAIVKHILLRHQAALVIDWPGDRQAHPVASSGGAGDRLAAWRRQQLPRRVSGVAAAATAVPASASGRRGVSDGWRRRARSCAIAPRRSLTGPADCGIRRTQCSLPVTDPARRLGGLRRLRTR</sequence>
<evidence type="ECO:0000256" key="8">
    <source>
        <dbReference type="ARBA" id="ARBA00022692"/>
    </source>
</evidence>
<accession>A0A011PF14</accession>
<dbReference type="PANTHER" id="PTHR45453">
    <property type="entry name" value="PHOSPHATE REGULON SENSOR PROTEIN PHOR"/>
    <property type="match status" value="1"/>
</dbReference>
<dbReference type="InterPro" id="IPR005467">
    <property type="entry name" value="His_kinase_dom"/>
</dbReference>
<keyword evidence="9" id="KW-0547">Nucleotide-binding</keyword>
<dbReference type="GO" id="GO:0016036">
    <property type="term" value="P:cellular response to phosphate starvation"/>
    <property type="evidence" value="ECO:0007669"/>
    <property type="project" value="TreeGrafter"/>
</dbReference>
<feature type="transmembrane region" description="Helical" evidence="14">
    <location>
        <begin position="7"/>
        <end position="27"/>
    </location>
</feature>
<keyword evidence="4" id="KW-0813">Transport</keyword>
<name>A0A011PF14_9PROT</name>
<keyword evidence="12 14" id="KW-1133">Transmembrane helix</keyword>
<evidence type="ECO:0000256" key="10">
    <source>
        <dbReference type="ARBA" id="ARBA00022777"/>
    </source>
</evidence>
<dbReference type="Gene3D" id="1.10.287.130">
    <property type="match status" value="1"/>
</dbReference>
<dbReference type="PRINTS" id="PR00344">
    <property type="entry name" value="BCTRLSENSOR"/>
</dbReference>
<dbReference type="STRING" id="1454001.AW08_03617"/>
<keyword evidence="13" id="KW-0902">Two-component regulatory system</keyword>
<evidence type="ECO:0000256" key="11">
    <source>
        <dbReference type="ARBA" id="ARBA00022840"/>
    </source>
</evidence>
<dbReference type="CDD" id="cd00082">
    <property type="entry name" value="HisKA"/>
    <property type="match status" value="1"/>
</dbReference>
<evidence type="ECO:0000256" key="6">
    <source>
        <dbReference type="ARBA" id="ARBA00022553"/>
    </source>
</evidence>
<gene>
    <name evidence="16" type="primary">phoR</name>
    <name evidence="16" type="ORF">AW08_03617</name>
</gene>
<evidence type="ECO:0000256" key="13">
    <source>
        <dbReference type="ARBA" id="ARBA00023012"/>
    </source>
</evidence>
<evidence type="ECO:0000313" key="17">
    <source>
        <dbReference type="Proteomes" id="UP000020218"/>
    </source>
</evidence>
<keyword evidence="17" id="KW-1185">Reference proteome</keyword>
<evidence type="ECO:0000256" key="4">
    <source>
        <dbReference type="ARBA" id="ARBA00022448"/>
    </source>
</evidence>
<dbReference type="InterPro" id="IPR050351">
    <property type="entry name" value="BphY/WalK/GraS-like"/>
</dbReference>
<dbReference type="GO" id="GO:0004721">
    <property type="term" value="F:phosphoprotein phosphatase activity"/>
    <property type="evidence" value="ECO:0007669"/>
    <property type="project" value="InterPro"/>
</dbReference>
<keyword evidence="7 16" id="KW-0808">Transferase</keyword>
<evidence type="ECO:0000256" key="14">
    <source>
        <dbReference type="SAM" id="Phobius"/>
    </source>
</evidence>
<dbReference type="FunFam" id="1.10.287.130:FF:000001">
    <property type="entry name" value="Two-component sensor histidine kinase"/>
    <property type="match status" value="1"/>
</dbReference>
<feature type="domain" description="Histidine kinase" evidence="15">
    <location>
        <begin position="216"/>
        <end position="414"/>
    </location>
</feature>
<dbReference type="SMART" id="SM00387">
    <property type="entry name" value="HATPase_c"/>
    <property type="match status" value="1"/>
</dbReference>
<evidence type="ECO:0000313" key="16">
    <source>
        <dbReference type="EMBL" id="EXI64869.1"/>
    </source>
</evidence>
<dbReference type="EMBL" id="JFAX01000032">
    <property type="protein sequence ID" value="EXI64869.1"/>
    <property type="molecule type" value="Genomic_DNA"/>
</dbReference>
<dbReference type="NCBIfam" id="TIGR02966">
    <property type="entry name" value="phoR_proteo"/>
    <property type="match status" value="1"/>
</dbReference>
<dbReference type="InterPro" id="IPR036097">
    <property type="entry name" value="HisK_dim/P_sf"/>
</dbReference>
<dbReference type="PATRIC" id="fig|1454001.3.peg.3656"/>
<dbReference type="GO" id="GO:0005524">
    <property type="term" value="F:ATP binding"/>
    <property type="evidence" value="ECO:0007669"/>
    <property type="project" value="UniProtKB-KW"/>
</dbReference>
<dbReference type="InterPro" id="IPR014310">
    <property type="entry name" value="Sig_transdc_His_kinase_PhoR"/>
</dbReference>
<dbReference type="Pfam" id="PF00512">
    <property type="entry name" value="HisKA"/>
    <property type="match status" value="1"/>
</dbReference>
<evidence type="ECO:0000259" key="15">
    <source>
        <dbReference type="PROSITE" id="PS50109"/>
    </source>
</evidence>
<dbReference type="GO" id="GO:0005886">
    <property type="term" value="C:plasma membrane"/>
    <property type="evidence" value="ECO:0007669"/>
    <property type="project" value="UniProtKB-SubCell"/>
</dbReference>
<comment type="subcellular location">
    <subcellularLocation>
        <location evidence="2">Cell membrane</location>
    </subcellularLocation>
</comment>
<keyword evidence="8 14" id="KW-0812">Transmembrane</keyword>
<dbReference type="SUPFAM" id="SSF47384">
    <property type="entry name" value="Homodimeric domain of signal transducing histidine kinase"/>
    <property type="match status" value="1"/>
</dbReference>
<dbReference type="AlphaFoldDB" id="A0A011PF14"/>
<comment type="catalytic activity">
    <reaction evidence="1">
        <text>ATP + protein L-histidine = ADP + protein N-phospho-L-histidine.</text>
        <dbReference type="EC" id="2.7.13.3"/>
    </reaction>
</comment>
<evidence type="ECO:0000256" key="7">
    <source>
        <dbReference type="ARBA" id="ARBA00022679"/>
    </source>
</evidence>
<dbReference type="PANTHER" id="PTHR45453:SF1">
    <property type="entry name" value="PHOSPHATE REGULON SENSOR PROTEIN PHOR"/>
    <property type="match status" value="1"/>
</dbReference>
<dbReference type="SUPFAM" id="SSF55874">
    <property type="entry name" value="ATPase domain of HSP90 chaperone/DNA topoisomerase II/histidine kinase"/>
    <property type="match status" value="1"/>
</dbReference>
<keyword evidence="10" id="KW-0418">Kinase</keyword>
<evidence type="ECO:0000256" key="5">
    <source>
        <dbReference type="ARBA" id="ARBA00022475"/>
    </source>
</evidence>